<feature type="transmembrane region" description="Helical" evidence="7">
    <location>
        <begin position="151"/>
        <end position="172"/>
    </location>
</feature>
<evidence type="ECO:0000256" key="6">
    <source>
        <dbReference type="ARBA" id="ARBA00023136"/>
    </source>
</evidence>
<evidence type="ECO:0000256" key="4">
    <source>
        <dbReference type="ARBA" id="ARBA00022692"/>
    </source>
</evidence>
<dbReference type="PANTHER" id="PTHR30250:SF10">
    <property type="entry name" value="LIPOPOLYSACCHARIDE BIOSYNTHESIS PROTEIN WZXC"/>
    <property type="match status" value="1"/>
</dbReference>
<feature type="transmembrane region" description="Helical" evidence="7">
    <location>
        <begin position="292"/>
        <end position="312"/>
    </location>
</feature>
<dbReference type="Proteomes" id="UP001596058">
    <property type="component" value="Unassembled WGS sequence"/>
</dbReference>
<keyword evidence="9" id="KW-1185">Reference proteome</keyword>
<gene>
    <name evidence="8" type="ORF">ACFPZ3_58380</name>
</gene>
<name>A0ABW1D7Z1_9ACTN</name>
<evidence type="ECO:0000313" key="9">
    <source>
        <dbReference type="Proteomes" id="UP001596058"/>
    </source>
</evidence>
<comment type="similarity">
    <text evidence="2">Belongs to the polysaccharide synthase family.</text>
</comment>
<evidence type="ECO:0000313" key="8">
    <source>
        <dbReference type="EMBL" id="MFC5833677.1"/>
    </source>
</evidence>
<accession>A0ABW1D7Z1</accession>
<evidence type="ECO:0000256" key="5">
    <source>
        <dbReference type="ARBA" id="ARBA00022989"/>
    </source>
</evidence>
<evidence type="ECO:0000256" key="2">
    <source>
        <dbReference type="ARBA" id="ARBA00007430"/>
    </source>
</evidence>
<comment type="subcellular location">
    <subcellularLocation>
        <location evidence="1">Cell membrane</location>
        <topology evidence="1">Multi-pass membrane protein</topology>
    </subcellularLocation>
</comment>
<dbReference type="Pfam" id="PF13440">
    <property type="entry name" value="Polysacc_synt_3"/>
    <property type="match status" value="1"/>
</dbReference>
<dbReference type="RefSeq" id="WP_379523099.1">
    <property type="nucleotide sequence ID" value="NZ_JBHSPA010000096.1"/>
</dbReference>
<feature type="transmembrane region" description="Helical" evidence="7">
    <location>
        <begin position="247"/>
        <end position="271"/>
    </location>
</feature>
<feature type="transmembrane region" description="Helical" evidence="7">
    <location>
        <begin position="119"/>
        <end position="139"/>
    </location>
</feature>
<protein>
    <submittedName>
        <fullName evidence="8">Oligosaccharide flippase family protein</fullName>
    </submittedName>
</protein>
<sequence>MNDNIESIGRKAGRGLRWSLLGNTVTKAASFVMSLVLARILAPGDFGIYAVALAATQFVMVVKDAGIMAAVIQWRGRIEEISATATVLAFFFATGLYGLFWVGAPYFSALAGSAEATGVVRLLTMVILVEAVTAVRSAALMREFAQQKLAVANLAGFVVNATLAISLAAAGAGAYSFAWGQVGASVVTGVIILALAKMPFVLGYDRAVAGRLLRFGLPSAVGFGLEAVLMNSSFVIVGAILGNEQLGYYLLAFNVSSWVPGLIGTALRYVSLPSFSRLAEDGDSLSEGVRRSLPLLVTFVMPVALVMGTLAHPLVALLYEARWDPAAGVLRFLAVLMVVRMITSYLVTDILISVGATKSTVWLNLGWAVALLPALMAGAYFGGIRGAAAGHAAVAVLVALPLGILLLRRQGVRLRPVLPGLVRPLLATLAAGLFMVLFSGTFEGVPFLELLVVGGTGMLVFALLATPAAALRRLTRQGRAHGL</sequence>
<feature type="transmembrane region" description="Helical" evidence="7">
    <location>
        <begin position="388"/>
        <end position="408"/>
    </location>
</feature>
<feature type="transmembrane region" description="Helical" evidence="7">
    <location>
        <begin position="84"/>
        <end position="107"/>
    </location>
</feature>
<keyword evidence="3" id="KW-1003">Cell membrane</keyword>
<feature type="transmembrane region" description="Helical" evidence="7">
    <location>
        <begin position="20"/>
        <end position="42"/>
    </location>
</feature>
<dbReference type="InterPro" id="IPR050833">
    <property type="entry name" value="Poly_Biosynth_Transport"/>
</dbReference>
<feature type="transmembrane region" description="Helical" evidence="7">
    <location>
        <begin position="361"/>
        <end position="382"/>
    </location>
</feature>
<keyword evidence="6 7" id="KW-0472">Membrane</keyword>
<feature type="transmembrane region" description="Helical" evidence="7">
    <location>
        <begin position="420"/>
        <end position="438"/>
    </location>
</feature>
<feature type="transmembrane region" description="Helical" evidence="7">
    <location>
        <begin position="217"/>
        <end position="241"/>
    </location>
</feature>
<dbReference type="EMBL" id="JBHSPA010000096">
    <property type="protein sequence ID" value="MFC5833677.1"/>
    <property type="molecule type" value="Genomic_DNA"/>
</dbReference>
<reference evidence="9" key="1">
    <citation type="journal article" date="2019" name="Int. J. Syst. Evol. Microbiol.">
        <title>The Global Catalogue of Microorganisms (GCM) 10K type strain sequencing project: providing services to taxonomists for standard genome sequencing and annotation.</title>
        <authorList>
            <consortium name="The Broad Institute Genomics Platform"/>
            <consortium name="The Broad Institute Genome Sequencing Center for Infectious Disease"/>
            <person name="Wu L."/>
            <person name="Ma J."/>
        </authorList>
    </citation>
    <scope>NUCLEOTIDE SEQUENCE [LARGE SCALE GENOMIC DNA]</scope>
    <source>
        <strain evidence="9">CCUG 53903</strain>
    </source>
</reference>
<comment type="caution">
    <text evidence="8">The sequence shown here is derived from an EMBL/GenBank/DDBJ whole genome shotgun (WGS) entry which is preliminary data.</text>
</comment>
<evidence type="ECO:0000256" key="7">
    <source>
        <dbReference type="SAM" id="Phobius"/>
    </source>
</evidence>
<dbReference type="PANTHER" id="PTHR30250">
    <property type="entry name" value="PST FAMILY PREDICTED COLANIC ACID TRANSPORTER"/>
    <property type="match status" value="1"/>
</dbReference>
<feature type="transmembrane region" description="Helical" evidence="7">
    <location>
        <begin position="450"/>
        <end position="471"/>
    </location>
</feature>
<feature type="transmembrane region" description="Helical" evidence="7">
    <location>
        <begin position="178"/>
        <end position="196"/>
    </location>
</feature>
<proteinExistence type="inferred from homology"/>
<keyword evidence="4 7" id="KW-0812">Transmembrane</keyword>
<keyword evidence="5 7" id="KW-1133">Transmembrane helix</keyword>
<organism evidence="8 9">
    <name type="scientific">Nonomuraea insulae</name>
    <dbReference type="NCBI Taxonomy" id="1616787"/>
    <lineage>
        <taxon>Bacteria</taxon>
        <taxon>Bacillati</taxon>
        <taxon>Actinomycetota</taxon>
        <taxon>Actinomycetes</taxon>
        <taxon>Streptosporangiales</taxon>
        <taxon>Streptosporangiaceae</taxon>
        <taxon>Nonomuraea</taxon>
    </lineage>
</organism>
<feature type="transmembrane region" description="Helical" evidence="7">
    <location>
        <begin position="332"/>
        <end position="354"/>
    </location>
</feature>
<evidence type="ECO:0000256" key="1">
    <source>
        <dbReference type="ARBA" id="ARBA00004651"/>
    </source>
</evidence>
<feature type="transmembrane region" description="Helical" evidence="7">
    <location>
        <begin position="48"/>
        <end position="72"/>
    </location>
</feature>
<evidence type="ECO:0000256" key="3">
    <source>
        <dbReference type="ARBA" id="ARBA00022475"/>
    </source>
</evidence>